<reference evidence="2 3" key="1">
    <citation type="submission" date="2019-08" db="EMBL/GenBank/DDBJ databases">
        <title>Whole genome of Aphis craccivora.</title>
        <authorList>
            <person name="Voronova N.V."/>
            <person name="Shulinski R.S."/>
            <person name="Bandarenka Y.V."/>
            <person name="Zhorov D.G."/>
            <person name="Warner D."/>
        </authorList>
    </citation>
    <scope>NUCLEOTIDE SEQUENCE [LARGE SCALE GENOMIC DNA]</scope>
    <source>
        <strain evidence="2">180601</strain>
        <tissue evidence="2">Whole Body</tissue>
    </source>
</reference>
<dbReference type="GO" id="GO:0015074">
    <property type="term" value="P:DNA integration"/>
    <property type="evidence" value="ECO:0007669"/>
    <property type="project" value="InterPro"/>
</dbReference>
<dbReference type="GO" id="GO:0003676">
    <property type="term" value="F:nucleic acid binding"/>
    <property type="evidence" value="ECO:0007669"/>
    <property type="project" value="InterPro"/>
</dbReference>
<feature type="non-terminal residue" evidence="2">
    <location>
        <position position="1"/>
    </location>
</feature>
<dbReference type="PROSITE" id="PS50994">
    <property type="entry name" value="INTEGRASE"/>
    <property type="match status" value="1"/>
</dbReference>
<dbReference type="EMBL" id="VUJU01008531">
    <property type="protein sequence ID" value="KAF0729385.1"/>
    <property type="molecule type" value="Genomic_DNA"/>
</dbReference>
<dbReference type="InterPro" id="IPR012337">
    <property type="entry name" value="RNaseH-like_sf"/>
</dbReference>
<feature type="domain" description="Integrase catalytic" evidence="1">
    <location>
        <begin position="1"/>
        <end position="72"/>
    </location>
</feature>
<feature type="non-terminal residue" evidence="2">
    <location>
        <position position="136"/>
    </location>
</feature>
<gene>
    <name evidence="2" type="ORF">FWK35_00027145</name>
</gene>
<dbReference type="InterPro" id="IPR001584">
    <property type="entry name" value="Integrase_cat-core"/>
</dbReference>
<dbReference type="SUPFAM" id="SSF53098">
    <property type="entry name" value="Ribonuclease H-like"/>
    <property type="match status" value="1"/>
</dbReference>
<dbReference type="AlphaFoldDB" id="A0A6G0WPP3"/>
<dbReference type="PANTHER" id="PTHR38681:SF1">
    <property type="entry name" value="RETROVIRUS-RELATED POL POLYPROTEIN FROM TRANSPOSON 412-LIKE PROTEIN"/>
    <property type="match status" value="1"/>
</dbReference>
<comment type="caution">
    <text evidence="2">The sequence shown here is derived from an EMBL/GenBank/DDBJ whole genome shotgun (WGS) entry which is preliminary data.</text>
</comment>
<dbReference type="OrthoDB" id="6623529at2759"/>
<dbReference type="Gene3D" id="3.30.420.10">
    <property type="entry name" value="Ribonuclease H-like superfamily/Ribonuclease H"/>
    <property type="match status" value="1"/>
</dbReference>
<sequence>NSIGRLRIGNCCTIARFGTLLRITTDQGRQFEPCLFKQLNHLTDTNHLRTTAYQPSANGMVERSNWQLKAAIKCHQNKRWTETLPAVLLGIRAAWRDDLRSTSAELVYGEPLRLLDEFLTSDNNAAKFNNAAEFFK</sequence>
<protein>
    <recommendedName>
        <fullName evidence="1">Integrase catalytic domain-containing protein</fullName>
    </recommendedName>
</protein>
<proteinExistence type="predicted"/>
<evidence type="ECO:0000313" key="3">
    <source>
        <dbReference type="Proteomes" id="UP000478052"/>
    </source>
</evidence>
<name>A0A6G0WPP3_APHCR</name>
<dbReference type="Proteomes" id="UP000478052">
    <property type="component" value="Unassembled WGS sequence"/>
</dbReference>
<evidence type="ECO:0000313" key="2">
    <source>
        <dbReference type="EMBL" id="KAF0729385.1"/>
    </source>
</evidence>
<organism evidence="2 3">
    <name type="scientific">Aphis craccivora</name>
    <name type="common">Cowpea aphid</name>
    <dbReference type="NCBI Taxonomy" id="307492"/>
    <lineage>
        <taxon>Eukaryota</taxon>
        <taxon>Metazoa</taxon>
        <taxon>Ecdysozoa</taxon>
        <taxon>Arthropoda</taxon>
        <taxon>Hexapoda</taxon>
        <taxon>Insecta</taxon>
        <taxon>Pterygota</taxon>
        <taxon>Neoptera</taxon>
        <taxon>Paraneoptera</taxon>
        <taxon>Hemiptera</taxon>
        <taxon>Sternorrhyncha</taxon>
        <taxon>Aphidomorpha</taxon>
        <taxon>Aphidoidea</taxon>
        <taxon>Aphididae</taxon>
        <taxon>Aphidini</taxon>
        <taxon>Aphis</taxon>
        <taxon>Aphis</taxon>
    </lineage>
</organism>
<dbReference type="InterPro" id="IPR036397">
    <property type="entry name" value="RNaseH_sf"/>
</dbReference>
<dbReference type="PANTHER" id="PTHR38681">
    <property type="entry name" value="RETROVIRUS-RELATED POL POLYPROTEIN FROM TRANSPOSON 412-LIKE PROTEIN-RELATED"/>
    <property type="match status" value="1"/>
</dbReference>
<evidence type="ECO:0000259" key="1">
    <source>
        <dbReference type="PROSITE" id="PS50994"/>
    </source>
</evidence>
<accession>A0A6G0WPP3</accession>
<keyword evidence="3" id="KW-1185">Reference proteome</keyword>